<evidence type="ECO:0000313" key="6">
    <source>
        <dbReference type="EMBL" id="KAF5738210.1"/>
    </source>
</evidence>
<gene>
    <name evidence="6" type="ORF">HS088_TW13G01106</name>
</gene>
<keyword evidence="2" id="KW-0677">Repeat</keyword>
<reference evidence="6 7" key="1">
    <citation type="journal article" date="2020" name="Nat. Commun.">
        <title>Genome of Tripterygium wilfordii and identification of cytochrome P450 involved in triptolide biosynthesis.</title>
        <authorList>
            <person name="Tu L."/>
            <person name="Su P."/>
            <person name="Zhang Z."/>
            <person name="Gao L."/>
            <person name="Wang J."/>
            <person name="Hu T."/>
            <person name="Zhou J."/>
            <person name="Zhang Y."/>
            <person name="Zhao Y."/>
            <person name="Liu Y."/>
            <person name="Song Y."/>
            <person name="Tong Y."/>
            <person name="Lu Y."/>
            <person name="Yang J."/>
            <person name="Xu C."/>
            <person name="Jia M."/>
            <person name="Peters R.J."/>
            <person name="Huang L."/>
            <person name="Gao W."/>
        </authorList>
    </citation>
    <scope>NUCLEOTIDE SEQUENCE [LARGE SCALE GENOMIC DNA]</scope>
    <source>
        <strain evidence="7">cv. XIE 37</strain>
        <tissue evidence="6">Leaf</tissue>
    </source>
</reference>
<dbReference type="OrthoDB" id="26525at2759"/>
<evidence type="ECO:0000256" key="4">
    <source>
        <dbReference type="SAM" id="MobiDB-lite"/>
    </source>
</evidence>
<dbReference type="PANTHER" id="PTHR10891">
    <property type="entry name" value="EF-HAND CALCIUM-BINDING DOMAIN CONTAINING PROTEIN"/>
    <property type="match status" value="1"/>
</dbReference>
<evidence type="ECO:0000256" key="1">
    <source>
        <dbReference type="ARBA" id="ARBA00022723"/>
    </source>
</evidence>
<dbReference type="InterPro" id="IPR011992">
    <property type="entry name" value="EF-hand-dom_pair"/>
</dbReference>
<keyword evidence="1" id="KW-0479">Metal-binding</keyword>
<evidence type="ECO:0000313" key="7">
    <source>
        <dbReference type="Proteomes" id="UP000593562"/>
    </source>
</evidence>
<protein>
    <submittedName>
        <fullName evidence="6">Putative Calcium-binding EF-hand family protein</fullName>
    </submittedName>
</protein>
<dbReference type="AlphaFoldDB" id="A0A7J7CVT7"/>
<feature type="domain" description="EF-hand" evidence="5">
    <location>
        <begin position="155"/>
        <end position="190"/>
    </location>
</feature>
<dbReference type="FunFam" id="1.10.238.10:FF:000001">
    <property type="entry name" value="Calmodulin 1"/>
    <property type="match status" value="1"/>
</dbReference>
<feature type="region of interest" description="Disordered" evidence="4">
    <location>
        <begin position="20"/>
        <end position="40"/>
    </location>
</feature>
<dbReference type="PROSITE" id="PS50222">
    <property type="entry name" value="EF_HAND_2"/>
    <property type="match status" value="4"/>
</dbReference>
<name>A0A7J7CVT7_TRIWF</name>
<dbReference type="InterPro" id="IPR002048">
    <property type="entry name" value="EF_hand_dom"/>
</dbReference>
<feature type="domain" description="EF-hand" evidence="5">
    <location>
        <begin position="44"/>
        <end position="79"/>
    </location>
</feature>
<dbReference type="InterPro" id="IPR039647">
    <property type="entry name" value="EF_hand_pair_protein_CML-like"/>
</dbReference>
<comment type="caution">
    <text evidence="6">The sequence shown here is derived from an EMBL/GenBank/DDBJ whole genome shotgun (WGS) entry which is preliminary data.</text>
</comment>
<dbReference type="CDD" id="cd00051">
    <property type="entry name" value="EFh"/>
    <property type="match status" value="2"/>
</dbReference>
<proteinExistence type="predicted"/>
<sequence length="191" mass="21735">MSKQHLSFLKFHGLSRKSSLKPTKPITNMEPQISNAVPSPNYQPNMEEMKWVFNKYDTNKDGKISRGEYKSAMRFMSKEMNQAEMAKAFGAVDTDGDGFIDFKEFMEMMHYNMGEAEGVKSNEIQSAFQVFDLDGNGRIGAEELMEVLRKMGEKSSLEACQKMIKGVDRDGDGLIDMDEFSNMMTRTMKLS</sequence>
<evidence type="ECO:0000259" key="5">
    <source>
        <dbReference type="PROSITE" id="PS50222"/>
    </source>
</evidence>
<accession>A0A7J7CVT7</accession>
<organism evidence="6 7">
    <name type="scientific">Tripterygium wilfordii</name>
    <name type="common">Thunder God vine</name>
    <dbReference type="NCBI Taxonomy" id="458696"/>
    <lineage>
        <taxon>Eukaryota</taxon>
        <taxon>Viridiplantae</taxon>
        <taxon>Streptophyta</taxon>
        <taxon>Embryophyta</taxon>
        <taxon>Tracheophyta</taxon>
        <taxon>Spermatophyta</taxon>
        <taxon>Magnoliopsida</taxon>
        <taxon>eudicotyledons</taxon>
        <taxon>Gunneridae</taxon>
        <taxon>Pentapetalae</taxon>
        <taxon>rosids</taxon>
        <taxon>fabids</taxon>
        <taxon>Celastrales</taxon>
        <taxon>Celastraceae</taxon>
        <taxon>Tripterygium</taxon>
    </lineage>
</organism>
<dbReference type="InParanoid" id="A0A7J7CVT7"/>
<dbReference type="EMBL" id="JAAARO010000013">
    <property type="protein sequence ID" value="KAF5738210.1"/>
    <property type="molecule type" value="Genomic_DNA"/>
</dbReference>
<dbReference type="GO" id="GO:0005509">
    <property type="term" value="F:calcium ion binding"/>
    <property type="evidence" value="ECO:0007669"/>
    <property type="project" value="InterPro"/>
</dbReference>
<dbReference type="Gene3D" id="1.10.238.10">
    <property type="entry name" value="EF-hand"/>
    <property type="match status" value="2"/>
</dbReference>
<feature type="domain" description="EF-hand" evidence="5">
    <location>
        <begin position="119"/>
        <end position="154"/>
    </location>
</feature>
<dbReference type="SMART" id="SM00054">
    <property type="entry name" value="EFh"/>
    <property type="match status" value="4"/>
</dbReference>
<dbReference type="Pfam" id="PF13499">
    <property type="entry name" value="EF-hand_7"/>
    <property type="match status" value="2"/>
</dbReference>
<keyword evidence="7" id="KW-1185">Reference proteome</keyword>
<evidence type="ECO:0000256" key="2">
    <source>
        <dbReference type="ARBA" id="ARBA00022737"/>
    </source>
</evidence>
<keyword evidence="3" id="KW-0106">Calcium</keyword>
<dbReference type="PROSITE" id="PS00018">
    <property type="entry name" value="EF_HAND_1"/>
    <property type="match status" value="4"/>
</dbReference>
<feature type="domain" description="EF-hand" evidence="5">
    <location>
        <begin position="80"/>
        <end position="115"/>
    </location>
</feature>
<dbReference type="InterPro" id="IPR018247">
    <property type="entry name" value="EF_Hand_1_Ca_BS"/>
</dbReference>
<dbReference type="SUPFAM" id="SSF47473">
    <property type="entry name" value="EF-hand"/>
    <property type="match status" value="1"/>
</dbReference>
<dbReference type="Proteomes" id="UP000593562">
    <property type="component" value="Unassembled WGS sequence"/>
</dbReference>
<evidence type="ECO:0000256" key="3">
    <source>
        <dbReference type="ARBA" id="ARBA00022837"/>
    </source>
</evidence>